<feature type="transmembrane region" description="Helical" evidence="2">
    <location>
        <begin position="152"/>
        <end position="170"/>
    </location>
</feature>
<dbReference type="PROSITE" id="PS50800">
    <property type="entry name" value="SAP"/>
    <property type="match status" value="1"/>
</dbReference>
<proteinExistence type="predicted"/>
<evidence type="ECO:0000256" key="1">
    <source>
        <dbReference type="SAM" id="MobiDB-lite"/>
    </source>
</evidence>
<feature type="region of interest" description="Disordered" evidence="1">
    <location>
        <begin position="1"/>
        <end position="109"/>
    </location>
</feature>
<dbReference type="RefSeq" id="XP_014672329.1">
    <property type="nucleotide sequence ID" value="XM_014816843.1"/>
</dbReference>
<keyword evidence="2" id="KW-0812">Transmembrane</keyword>
<dbReference type="Pfam" id="PF02037">
    <property type="entry name" value="SAP"/>
    <property type="match status" value="1"/>
</dbReference>
<feature type="compositionally biased region" description="Basic and acidic residues" evidence="1">
    <location>
        <begin position="30"/>
        <end position="54"/>
    </location>
</feature>
<feature type="transmembrane region" description="Helical" evidence="2">
    <location>
        <begin position="442"/>
        <end position="463"/>
    </location>
</feature>
<evidence type="ECO:0000313" key="5">
    <source>
        <dbReference type="RefSeq" id="XP_014672329.1"/>
    </source>
</evidence>
<reference evidence="5" key="1">
    <citation type="submission" date="2025-08" db="UniProtKB">
        <authorList>
            <consortium name="RefSeq"/>
        </authorList>
    </citation>
    <scope>IDENTIFICATION</scope>
</reference>
<dbReference type="SUPFAM" id="SSF68906">
    <property type="entry name" value="SAP domain"/>
    <property type="match status" value="1"/>
</dbReference>
<keyword evidence="2" id="KW-1133">Transmembrane helix</keyword>
<dbReference type="InterPro" id="IPR036361">
    <property type="entry name" value="SAP_dom_sf"/>
</dbReference>
<dbReference type="Gene3D" id="1.10.720.30">
    <property type="entry name" value="SAP domain"/>
    <property type="match status" value="1"/>
</dbReference>
<feature type="transmembrane region" description="Helical" evidence="2">
    <location>
        <begin position="190"/>
        <end position="213"/>
    </location>
</feature>
<dbReference type="InterPro" id="IPR003034">
    <property type="entry name" value="SAP_dom"/>
</dbReference>
<protein>
    <submittedName>
        <fullName evidence="5">Vacuole membrane protein 1-like isoform X1</fullName>
    </submittedName>
</protein>
<evidence type="ECO:0000259" key="3">
    <source>
        <dbReference type="PROSITE" id="PS50800"/>
    </source>
</evidence>
<feature type="transmembrane region" description="Helical" evidence="2">
    <location>
        <begin position="352"/>
        <end position="373"/>
    </location>
</feature>
<accession>A0ABM1EJF8</accession>
<name>A0ABM1EJF8_PRICU</name>
<evidence type="ECO:0000256" key="2">
    <source>
        <dbReference type="SAM" id="Phobius"/>
    </source>
</evidence>
<organism evidence="4 5">
    <name type="scientific">Priapulus caudatus</name>
    <name type="common">Priapulid worm</name>
    <dbReference type="NCBI Taxonomy" id="37621"/>
    <lineage>
        <taxon>Eukaryota</taxon>
        <taxon>Metazoa</taxon>
        <taxon>Ecdysozoa</taxon>
        <taxon>Scalidophora</taxon>
        <taxon>Priapulida</taxon>
        <taxon>Priapulimorpha</taxon>
        <taxon>Priapulimorphida</taxon>
        <taxon>Priapulidae</taxon>
        <taxon>Priapulus</taxon>
    </lineage>
</organism>
<feature type="domain" description="SAP" evidence="3">
    <location>
        <begin position="19"/>
        <end position="53"/>
    </location>
</feature>
<keyword evidence="2" id="KW-0472">Membrane</keyword>
<evidence type="ECO:0000313" key="4">
    <source>
        <dbReference type="Proteomes" id="UP000695022"/>
    </source>
</evidence>
<sequence>MPKGDKQTTRYSDSTAGVYDAQSVSQLKQVLKERGLKTTGRKAELLQRLKRSDSSNHSLNHRMETGEASSSLKQRKQKAVTNGSPPGSPATHLSPGHVHRSRSASLRSTEFERRERKGIVLWRRPLTTLHYFVLELLCVIHDYGIRLWQNRLTVLVMLLSLASFYVTYHVGGPHQKYVESVRTVFLWSAYWLGLGVLSSVGLGTGLHTFLLYLGPHIAAVTLAAYECETVKFPEPPYPDDIICPEGDDGMLASGKHVSMWAIMSKVRLEAFMWGAGTALGELPPYFMARAAQLSGTEEDLDEFEELEKLQEHRGHPQNAIERAKLVIHNAVEKVGFLGIIACASIPNPLFDLAGITCGHFLVPFWTFFGATLIGKAIVKMHIQKVFVILTFSEHHVETVIRWIGFIPRVGRKVQAPFRHYLQKQKDKLHHRPEKHHYKDATWVQWIFEKIVIAMIVYFLLSIVNSMAQNYHKRQCRRRHVPDRDI</sequence>
<dbReference type="Proteomes" id="UP000695022">
    <property type="component" value="Unplaced"/>
</dbReference>
<gene>
    <name evidence="5" type="primary">LOC106812856</name>
</gene>
<keyword evidence="4" id="KW-1185">Reference proteome</keyword>
<dbReference type="SMART" id="SM00513">
    <property type="entry name" value="SAP"/>
    <property type="match status" value="1"/>
</dbReference>
<dbReference type="GeneID" id="106812856"/>